<organism evidence="1 2">
    <name type="scientific">Vibrio alginolyticus</name>
    <dbReference type="NCBI Taxonomy" id="663"/>
    <lineage>
        <taxon>Bacteria</taxon>
        <taxon>Pseudomonadati</taxon>
        <taxon>Pseudomonadota</taxon>
        <taxon>Gammaproteobacteria</taxon>
        <taxon>Vibrionales</taxon>
        <taxon>Vibrionaceae</taxon>
        <taxon>Vibrio</taxon>
    </lineage>
</organism>
<name>A0A7Y0QZ02_VIBAL</name>
<reference evidence="1 2" key="1">
    <citation type="submission" date="2020-04" db="EMBL/GenBank/DDBJ databases">
        <title>Whole-genome sequencing of Vibrio spp. from China reveals different genetic environments of blaCTX-M-14 among diverse lineages.</title>
        <authorList>
            <person name="Zheng Z."/>
            <person name="Ye L."/>
            <person name="Chen S."/>
        </authorList>
    </citation>
    <scope>NUCLEOTIDE SEQUENCE [LARGE SCALE GENOMIC DNA]</scope>
    <source>
        <strain evidence="1 2">Vb1636</strain>
    </source>
</reference>
<comment type="caution">
    <text evidence="1">The sequence shown here is derived from an EMBL/GenBank/DDBJ whole genome shotgun (WGS) entry which is preliminary data.</text>
</comment>
<evidence type="ECO:0008006" key="3">
    <source>
        <dbReference type="Google" id="ProtNLM"/>
    </source>
</evidence>
<dbReference type="RefSeq" id="WP_158157470.1">
    <property type="nucleotide sequence ID" value="NZ_CP046807.1"/>
</dbReference>
<dbReference type="Proteomes" id="UP000565155">
    <property type="component" value="Unassembled WGS sequence"/>
</dbReference>
<dbReference type="AlphaFoldDB" id="A0A7Y0QZ02"/>
<evidence type="ECO:0000313" key="1">
    <source>
        <dbReference type="EMBL" id="NMR75593.1"/>
    </source>
</evidence>
<proteinExistence type="predicted"/>
<dbReference type="EMBL" id="JABCMA010000025">
    <property type="protein sequence ID" value="NMR75593.1"/>
    <property type="molecule type" value="Genomic_DNA"/>
</dbReference>
<sequence>MRIPSFPLPSNISEVIEFRVPTVEDALLFCDLNEYQEEANTTRYLNHMQDTSKRPMSDSGLWTGEDRRAALWWIFMSTSELGTIPFSYECEHCKKTHYLDLNMGELMESAKALNGLPKQEITLSVKGKSYLANVKPLTGYEAEQLENIRNERDQYEPDSAEWKQQANHMALTELAYCLTFEDQPKDQDDALVWKIDLLKSMYLNTEFRVAFAKVEKCLRNARHGLLTKYDEGRYYLVATIPQCQKVIEQGGEATRTLLLPFRHNDFITTF</sequence>
<accession>A0A7Y0QZ02</accession>
<gene>
    <name evidence="1" type="ORF">HKB35_18415</name>
</gene>
<protein>
    <recommendedName>
        <fullName evidence="3">Morphogenetic protein</fullName>
    </recommendedName>
</protein>
<evidence type="ECO:0000313" key="2">
    <source>
        <dbReference type="Proteomes" id="UP000565155"/>
    </source>
</evidence>